<dbReference type="EMBL" id="VNHU01000006">
    <property type="protein sequence ID" value="TYP72902.1"/>
    <property type="molecule type" value="Genomic_DNA"/>
</dbReference>
<accession>A0A5S5C347</accession>
<comment type="caution">
    <text evidence="1">The sequence shown here is derived from an EMBL/GenBank/DDBJ whole genome shotgun (WGS) entry which is preliminary data.</text>
</comment>
<gene>
    <name evidence="1" type="ORF">BD809_106155</name>
</gene>
<evidence type="ECO:0008006" key="3">
    <source>
        <dbReference type="Google" id="ProtNLM"/>
    </source>
</evidence>
<evidence type="ECO:0000313" key="2">
    <source>
        <dbReference type="Proteomes" id="UP000324376"/>
    </source>
</evidence>
<dbReference type="OrthoDB" id="9785180at2"/>
<dbReference type="Proteomes" id="UP000324376">
    <property type="component" value="Unassembled WGS sequence"/>
</dbReference>
<dbReference type="AlphaFoldDB" id="A0A5S5C347"/>
<evidence type="ECO:0000313" key="1">
    <source>
        <dbReference type="EMBL" id="TYP72902.1"/>
    </source>
</evidence>
<organism evidence="1 2">
    <name type="scientific">Aquimarina intermedia</name>
    <dbReference type="NCBI Taxonomy" id="350814"/>
    <lineage>
        <taxon>Bacteria</taxon>
        <taxon>Pseudomonadati</taxon>
        <taxon>Bacteroidota</taxon>
        <taxon>Flavobacteriia</taxon>
        <taxon>Flavobacteriales</taxon>
        <taxon>Flavobacteriaceae</taxon>
        <taxon>Aquimarina</taxon>
    </lineage>
</organism>
<reference evidence="1 2" key="1">
    <citation type="submission" date="2019-07" db="EMBL/GenBank/DDBJ databases">
        <title>Genomic Encyclopedia of Archaeal and Bacterial Type Strains, Phase II (KMG-II): from individual species to whole genera.</title>
        <authorList>
            <person name="Goeker M."/>
        </authorList>
    </citation>
    <scope>NUCLEOTIDE SEQUENCE [LARGE SCALE GENOMIC DNA]</scope>
    <source>
        <strain evidence="1 2">DSM 17527</strain>
    </source>
</reference>
<proteinExistence type="predicted"/>
<keyword evidence="2" id="KW-1185">Reference proteome</keyword>
<dbReference type="RefSeq" id="WP_148782930.1">
    <property type="nucleotide sequence ID" value="NZ_VNHU01000006.1"/>
</dbReference>
<name>A0A5S5C347_9FLAO</name>
<dbReference type="PROSITE" id="PS51257">
    <property type="entry name" value="PROKAR_LIPOPROTEIN"/>
    <property type="match status" value="1"/>
</dbReference>
<protein>
    <recommendedName>
        <fullName evidence="3">Peptidyl-prolyl cis-trans isomerase</fullName>
    </recommendedName>
</protein>
<sequence>MRYIYFIPVLVALISCENFKKQLRQNAVARVNESYLYEEDVANLVPVGASKEDSISIINNFINQWAKKQLFIDQAKLNLTEEEQASFEELIEDYRSSLYINAYKNAVVNEAIDLEISDFEVKEYYTSNIENFNLNTDIVQLRYLHLPSNYDEIVATQRKIERYNDEDKQDLLDNKMEYVTYSFNDSVWVTKDRVLNLLPILKENNREKLIKDGKFVQIRDSSGIYMIKILEVLEAGKQAPLKYMVPTIKQLILNRRKLNLTKNLEKDITKDAIKDKQFEIYN</sequence>